<evidence type="ECO:0000313" key="5">
    <source>
        <dbReference type="Proteomes" id="UP001211907"/>
    </source>
</evidence>
<dbReference type="GO" id="GO:1903189">
    <property type="term" value="P:glyoxal metabolic process"/>
    <property type="evidence" value="ECO:0007669"/>
    <property type="project" value="TreeGrafter"/>
</dbReference>
<dbReference type="AlphaFoldDB" id="A0AAD5T978"/>
<dbReference type="GO" id="GO:0019172">
    <property type="term" value="F:glyoxalase III activity"/>
    <property type="evidence" value="ECO:0007669"/>
    <property type="project" value="UniProtKB-EC"/>
</dbReference>
<dbReference type="InterPro" id="IPR002818">
    <property type="entry name" value="DJ-1/PfpI"/>
</dbReference>
<dbReference type="SUPFAM" id="SSF52317">
    <property type="entry name" value="Class I glutamine amidotransferase-like"/>
    <property type="match status" value="1"/>
</dbReference>
<dbReference type="InterPro" id="IPR050325">
    <property type="entry name" value="Prot/Nucl_acid_deglycase"/>
</dbReference>
<dbReference type="InterPro" id="IPR029062">
    <property type="entry name" value="Class_I_gatase-like"/>
</dbReference>
<evidence type="ECO:0000313" key="4">
    <source>
        <dbReference type="EMBL" id="KAJ3134106.1"/>
    </source>
</evidence>
<dbReference type="Proteomes" id="UP001211907">
    <property type="component" value="Unassembled WGS sequence"/>
</dbReference>
<comment type="caution">
    <text evidence="4">The sequence shown here is derived from an EMBL/GenBank/DDBJ whole genome shotgun (WGS) entry which is preliminary data.</text>
</comment>
<dbReference type="GO" id="GO:0006979">
    <property type="term" value="P:response to oxidative stress"/>
    <property type="evidence" value="ECO:0007669"/>
    <property type="project" value="TreeGrafter"/>
</dbReference>
<dbReference type="PANTHER" id="PTHR48094">
    <property type="entry name" value="PROTEIN/NUCLEIC ACID DEGLYCASE DJ-1-RELATED"/>
    <property type="match status" value="1"/>
</dbReference>
<accession>A0AAD5T978</accession>
<sequence>MSQTKNVLVLCADGSEEMETVIIVDVLRRAQLHVTLAKVAPTPFEKISDSNFTNALIENAKVVKCSRGVQIVADTVLAGLDTSIFDAIVLPGGLGGATVFAASTQVHTVLRDFAAANKLVAAICAAPIALASAEVFHGRRVTSYPGFEEKLGAHYKYSEDRVVVDGNLVTSRGPGSCFEFALAIIAVLCDDDNERRRIVGSVGDALILPSAVSYSK</sequence>
<evidence type="ECO:0000256" key="2">
    <source>
        <dbReference type="ARBA" id="ARBA00048082"/>
    </source>
</evidence>
<dbReference type="NCBIfam" id="TIGR01383">
    <property type="entry name" value="not_thiJ"/>
    <property type="match status" value="1"/>
</dbReference>
<organism evidence="4 5">
    <name type="scientific">Physocladia obscura</name>
    <dbReference type="NCBI Taxonomy" id="109957"/>
    <lineage>
        <taxon>Eukaryota</taxon>
        <taxon>Fungi</taxon>
        <taxon>Fungi incertae sedis</taxon>
        <taxon>Chytridiomycota</taxon>
        <taxon>Chytridiomycota incertae sedis</taxon>
        <taxon>Chytridiomycetes</taxon>
        <taxon>Chytridiales</taxon>
        <taxon>Chytriomycetaceae</taxon>
        <taxon>Physocladia</taxon>
    </lineage>
</organism>
<dbReference type="PANTHER" id="PTHR48094:SF12">
    <property type="entry name" value="PARKINSON DISEASE PROTEIN 7 HOMOLOG"/>
    <property type="match status" value="1"/>
</dbReference>
<comment type="catalytic activity">
    <reaction evidence="2">
        <text>methylglyoxal + H2O = (R)-lactate + H(+)</text>
        <dbReference type="Rhea" id="RHEA:27754"/>
        <dbReference type="ChEBI" id="CHEBI:15377"/>
        <dbReference type="ChEBI" id="CHEBI:15378"/>
        <dbReference type="ChEBI" id="CHEBI:16004"/>
        <dbReference type="ChEBI" id="CHEBI:17158"/>
        <dbReference type="EC" id="4.2.1.130"/>
    </reaction>
</comment>
<evidence type="ECO:0000256" key="1">
    <source>
        <dbReference type="ARBA" id="ARBA00013134"/>
    </source>
</evidence>
<dbReference type="GO" id="GO:0005739">
    <property type="term" value="C:mitochondrion"/>
    <property type="evidence" value="ECO:0007669"/>
    <property type="project" value="TreeGrafter"/>
</dbReference>
<dbReference type="Pfam" id="PF01965">
    <property type="entry name" value="DJ-1_PfpI"/>
    <property type="match status" value="1"/>
</dbReference>
<feature type="domain" description="DJ-1/PfpI" evidence="3">
    <location>
        <begin position="5"/>
        <end position="186"/>
    </location>
</feature>
<dbReference type="InterPro" id="IPR006287">
    <property type="entry name" value="DJ-1"/>
</dbReference>
<evidence type="ECO:0000259" key="3">
    <source>
        <dbReference type="Pfam" id="PF01965"/>
    </source>
</evidence>
<dbReference type="CDD" id="cd03135">
    <property type="entry name" value="GATase1_DJ-1"/>
    <property type="match status" value="1"/>
</dbReference>
<dbReference type="Gene3D" id="3.40.50.880">
    <property type="match status" value="1"/>
</dbReference>
<protein>
    <recommendedName>
        <fullName evidence="1">D-lactate dehydratase</fullName>
        <ecNumber evidence="1">4.2.1.130</ecNumber>
    </recommendedName>
</protein>
<dbReference type="GO" id="GO:0005634">
    <property type="term" value="C:nucleus"/>
    <property type="evidence" value="ECO:0007669"/>
    <property type="project" value="TreeGrafter"/>
</dbReference>
<proteinExistence type="predicted"/>
<name>A0AAD5T978_9FUNG</name>
<keyword evidence="5" id="KW-1185">Reference proteome</keyword>
<dbReference type="EC" id="4.2.1.130" evidence="1"/>
<gene>
    <name evidence="4" type="ORF">HK100_003806</name>
</gene>
<dbReference type="EMBL" id="JADGJH010000198">
    <property type="protein sequence ID" value="KAJ3134106.1"/>
    <property type="molecule type" value="Genomic_DNA"/>
</dbReference>
<reference evidence="4" key="1">
    <citation type="submission" date="2020-05" db="EMBL/GenBank/DDBJ databases">
        <title>Phylogenomic resolution of chytrid fungi.</title>
        <authorList>
            <person name="Stajich J.E."/>
            <person name="Amses K."/>
            <person name="Simmons R."/>
            <person name="Seto K."/>
            <person name="Myers J."/>
            <person name="Bonds A."/>
            <person name="Quandt C.A."/>
            <person name="Barry K."/>
            <person name="Liu P."/>
            <person name="Grigoriev I."/>
            <person name="Longcore J.E."/>
            <person name="James T.Y."/>
        </authorList>
    </citation>
    <scope>NUCLEOTIDE SEQUENCE</scope>
    <source>
        <strain evidence="4">JEL0513</strain>
    </source>
</reference>